<evidence type="ECO:0000256" key="1">
    <source>
        <dbReference type="SAM" id="MobiDB-lite"/>
    </source>
</evidence>
<feature type="region of interest" description="Disordered" evidence="1">
    <location>
        <begin position="28"/>
        <end position="185"/>
    </location>
</feature>
<accession>A0A8T0NYZ6</accession>
<evidence type="ECO:0000313" key="3">
    <source>
        <dbReference type="Proteomes" id="UP000823388"/>
    </source>
</evidence>
<organism evidence="2 3">
    <name type="scientific">Panicum virgatum</name>
    <name type="common">Blackwell switchgrass</name>
    <dbReference type="NCBI Taxonomy" id="38727"/>
    <lineage>
        <taxon>Eukaryota</taxon>
        <taxon>Viridiplantae</taxon>
        <taxon>Streptophyta</taxon>
        <taxon>Embryophyta</taxon>
        <taxon>Tracheophyta</taxon>
        <taxon>Spermatophyta</taxon>
        <taxon>Magnoliopsida</taxon>
        <taxon>Liliopsida</taxon>
        <taxon>Poales</taxon>
        <taxon>Poaceae</taxon>
        <taxon>PACMAD clade</taxon>
        <taxon>Panicoideae</taxon>
        <taxon>Panicodae</taxon>
        <taxon>Paniceae</taxon>
        <taxon>Panicinae</taxon>
        <taxon>Panicum</taxon>
        <taxon>Panicum sect. Hiantes</taxon>
    </lineage>
</organism>
<feature type="compositionally biased region" description="Basic and acidic residues" evidence="1">
    <location>
        <begin position="49"/>
        <end position="63"/>
    </location>
</feature>
<dbReference type="Proteomes" id="UP000823388">
    <property type="component" value="Chromosome 9K"/>
</dbReference>
<evidence type="ECO:0000313" key="2">
    <source>
        <dbReference type="EMBL" id="KAG2553619.1"/>
    </source>
</evidence>
<name>A0A8T0NYZ6_PANVG</name>
<feature type="compositionally biased region" description="Polar residues" evidence="1">
    <location>
        <begin position="328"/>
        <end position="342"/>
    </location>
</feature>
<reference evidence="2" key="1">
    <citation type="submission" date="2020-05" db="EMBL/GenBank/DDBJ databases">
        <title>WGS assembly of Panicum virgatum.</title>
        <authorList>
            <person name="Lovell J.T."/>
            <person name="Jenkins J."/>
            <person name="Shu S."/>
            <person name="Juenger T.E."/>
            <person name="Schmutz J."/>
        </authorList>
    </citation>
    <scope>NUCLEOTIDE SEQUENCE</scope>
    <source>
        <strain evidence="2">AP13</strain>
    </source>
</reference>
<dbReference type="EMBL" id="CM029053">
    <property type="protein sequence ID" value="KAG2553619.1"/>
    <property type="molecule type" value="Genomic_DNA"/>
</dbReference>
<feature type="region of interest" description="Disordered" evidence="1">
    <location>
        <begin position="244"/>
        <end position="342"/>
    </location>
</feature>
<proteinExistence type="predicted"/>
<sequence length="342" mass="36563">MEVKLPRGSRGAVRTTLQIDVRGPLVFPAVIPNCTPSSRPSSTPWPRGRSSEPTRHGRGREEEGTAGAGARRGRTVGAAQIAAPRAVLAHTGAGRAELEPERKRVSRQRVQGGRGRGGRPRCAAPPPRPRAGRRRRRTFADPAAAGMAPRERRGAAPRHHWTPSPATLPRRRGATSTRWAKARQQLPSADRIVGAMTGLLGASRTRPRHGTPRRWRGLHLAMAAALRAPPPRLASLAALLQGRGLGQPRPASPCARCRTPPRPRVPSATLLQGSRLAPPRRGGSSGRPAMEAAGLEEPRRPPAHYLRPTTAALLRPRPPSRLGMATGRNPSGITNLNPHPAG</sequence>
<comment type="caution">
    <text evidence="2">The sequence shown here is derived from an EMBL/GenBank/DDBJ whole genome shotgun (WGS) entry which is preliminary data.</text>
</comment>
<keyword evidence="3" id="KW-1185">Reference proteome</keyword>
<dbReference type="AlphaFoldDB" id="A0A8T0NYZ6"/>
<feature type="compositionally biased region" description="Low complexity" evidence="1">
    <location>
        <begin position="244"/>
        <end position="258"/>
    </location>
</feature>
<feature type="compositionally biased region" description="Low complexity" evidence="1">
    <location>
        <begin position="36"/>
        <end position="48"/>
    </location>
</feature>
<protein>
    <submittedName>
        <fullName evidence="2">Uncharacterized protein</fullName>
    </submittedName>
</protein>
<gene>
    <name evidence="2" type="ORF">PVAP13_9KG537352</name>
</gene>